<organism evidence="1 2">
    <name type="scientific">Macleaya cordata</name>
    <name type="common">Five-seeded plume-poppy</name>
    <name type="synonym">Bocconia cordata</name>
    <dbReference type="NCBI Taxonomy" id="56857"/>
    <lineage>
        <taxon>Eukaryota</taxon>
        <taxon>Viridiplantae</taxon>
        <taxon>Streptophyta</taxon>
        <taxon>Embryophyta</taxon>
        <taxon>Tracheophyta</taxon>
        <taxon>Spermatophyta</taxon>
        <taxon>Magnoliopsida</taxon>
        <taxon>Ranunculales</taxon>
        <taxon>Papaveraceae</taxon>
        <taxon>Papaveroideae</taxon>
        <taxon>Macleaya</taxon>
    </lineage>
</organism>
<accession>A0A200PUD3</accession>
<protein>
    <recommendedName>
        <fullName evidence="3">Retrotransposon Copia-like N-terminal domain-containing protein</fullName>
    </recommendedName>
</protein>
<proteinExistence type="predicted"/>
<comment type="caution">
    <text evidence="1">The sequence shown here is derived from an EMBL/GenBank/DDBJ whole genome shotgun (WGS) entry which is preliminary data.</text>
</comment>
<reference evidence="1 2" key="1">
    <citation type="journal article" date="2017" name="Mol. Plant">
        <title>The Genome of Medicinal Plant Macleaya cordata Provides New Insights into Benzylisoquinoline Alkaloids Metabolism.</title>
        <authorList>
            <person name="Liu X."/>
            <person name="Liu Y."/>
            <person name="Huang P."/>
            <person name="Ma Y."/>
            <person name="Qing Z."/>
            <person name="Tang Q."/>
            <person name="Cao H."/>
            <person name="Cheng P."/>
            <person name="Zheng Y."/>
            <person name="Yuan Z."/>
            <person name="Zhou Y."/>
            <person name="Liu J."/>
            <person name="Tang Z."/>
            <person name="Zhuo Y."/>
            <person name="Zhang Y."/>
            <person name="Yu L."/>
            <person name="Huang J."/>
            <person name="Yang P."/>
            <person name="Peng Q."/>
            <person name="Zhang J."/>
            <person name="Jiang W."/>
            <person name="Zhang Z."/>
            <person name="Lin K."/>
            <person name="Ro D.K."/>
            <person name="Chen X."/>
            <person name="Xiong X."/>
            <person name="Shang Y."/>
            <person name="Huang S."/>
            <person name="Zeng J."/>
        </authorList>
    </citation>
    <scope>NUCLEOTIDE SEQUENCE [LARGE SCALE GENOMIC DNA]</scope>
    <source>
        <strain evidence="2">cv. BLH2017</strain>
        <tissue evidence="1">Root</tissue>
    </source>
</reference>
<dbReference type="Proteomes" id="UP000195402">
    <property type="component" value="Unassembled WGS sequence"/>
</dbReference>
<gene>
    <name evidence="1" type="ORF">BVC80_9075g66</name>
</gene>
<dbReference type="PANTHER" id="PTHR47481">
    <property type="match status" value="1"/>
</dbReference>
<dbReference type="InParanoid" id="A0A200PUD3"/>
<dbReference type="AlphaFoldDB" id="A0A200PUD3"/>
<dbReference type="EMBL" id="MVGT01004037">
    <property type="protein sequence ID" value="OVA01821.1"/>
    <property type="molecule type" value="Genomic_DNA"/>
</dbReference>
<evidence type="ECO:0000313" key="2">
    <source>
        <dbReference type="Proteomes" id="UP000195402"/>
    </source>
</evidence>
<evidence type="ECO:0008006" key="3">
    <source>
        <dbReference type="Google" id="ProtNLM"/>
    </source>
</evidence>
<dbReference type="OrthoDB" id="690728at2759"/>
<keyword evidence="2" id="KW-1185">Reference proteome</keyword>
<sequence>MASQTSTSTATPSALESSTYHVPNISNFNPLITIKIDHYNYLLWQDKMLSVLQSQELYDYVDHVVVPPPIELTDTTGGDSRPNPLYTQWRKADHTLVTWLKSSLIDPIYATNTISTIKKENLSITDYLHKIKLTVVSLASNQRPVPDLDLVSNVLRGFGQDYESFAVFLNHEACIDLLHQQQHSVPQSTAFVSCTQPS</sequence>
<evidence type="ECO:0000313" key="1">
    <source>
        <dbReference type="EMBL" id="OVA01821.1"/>
    </source>
</evidence>
<name>A0A200PUD3_MACCD</name>
<dbReference type="PANTHER" id="PTHR47481:SF31">
    <property type="entry name" value="OS01G0873500 PROTEIN"/>
    <property type="match status" value="1"/>
</dbReference>